<dbReference type="EMBL" id="JADZLT010000042">
    <property type="protein sequence ID" value="MBH0237199.1"/>
    <property type="molecule type" value="Genomic_DNA"/>
</dbReference>
<dbReference type="NCBIfam" id="TIGR03424">
    <property type="entry name" value="urea_degr_1"/>
    <property type="match status" value="1"/>
</dbReference>
<keyword evidence="3" id="KW-1185">Reference proteome</keyword>
<dbReference type="InterPro" id="IPR018959">
    <property type="entry name" value="DUF1989"/>
</dbReference>
<dbReference type="Pfam" id="PF09347">
    <property type="entry name" value="DUF1989"/>
    <property type="match status" value="1"/>
</dbReference>
<name>A0A931I0I9_9HYPH</name>
<sequence length="232" mass="25320">MTETTITDAASAAAAIDRLFDGSPRLAPGTPVLDHEIPARQPWSGVIRKGQVFRIIDSYGQQAVDTLFYRWGDFSERYSAQDTLRVQGSAYVGIGTRIVSNEGNLMLTVTADSCGRHDSSAGACSCEANTVRFGHHTRYLHACRENFVLEVTKYGMAKRDIVPNINFFMNVPIAQNGDLVIDDGISEPGAYVEMVAAMDVLCVISNCPQVNNPCNGFNPTPVRVQIFDAPKL</sequence>
<evidence type="ECO:0000259" key="1">
    <source>
        <dbReference type="Pfam" id="PF09347"/>
    </source>
</evidence>
<accession>A0A931I0I9</accession>
<evidence type="ECO:0000313" key="2">
    <source>
        <dbReference type="EMBL" id="MBH0237199.1"/>
    </source>
</evidence>
<dbReference type="PANTHER" id="PTHR31527:SF0">
    <property type="entry name" value="RE64534P"/>
    <property type="match status" value="1"/>
</dbReference>
<reference evidence="2" key="1">
    <citation type="submission" date="2020-12" db="EMBL/GenBank/DDBJ databases">
        <title>Methylobrevis albus sp. nov., isolated from fresh water lack sediment.</title>
        <authorList>
            <person name="Zou Q."/>
        </authorList>
    </citation>
    <scope>NUCLEOTIDE SEQUENCE</scope>
    <source>
        <strain evidence="2">L22</strain>
    </source>
</reference>
<gene>
    <name evidence="2" type="ORF">I5731_05145</name>
</gene>
<dbReference type="AlphaFoldDB" id="A0A931I0I9"/>
<dbReference type="RefSeq" id="WP_197310301.1">
    <property type="nucleotide sequence ID" value="NZ_JADZLT010000042.1"/>
</dbReference>
<dbReference type="InterPro" id="IPR017791">
    <property type="entry name" value="UAAP2"/>
</dbReference>
<evidence type="ECO:0000313" key="3">
    <source>
        <dbReference type="Proteomes" id="UP000631694"/>
    </source>
</evidence>
<comment type="caution">
    <text evidence="2">The sequence shown here is derived from an EMBL/GenBank/DDBJ whole genome shotgun (WGS) entry which is preliminary data.</text>
</comment>
<dbReference type="PANTHER" id="PTHR31527">
    <property type="entry name" value="RE64534P"/>
    <property type="match status" value="1"/>
</dbReference>
<proteinExistence type="predicted"/>
<organism evidence="2 3">
    <name type="scientific">Methylobrevis albus</name>
    <dbReference type="NCBI Taxonomy" id="2793297"/>
    <lineage>
        <taxon>Bacteria</taxon>
        <taxon>Pseudomonadati</taxon>
        <taxon>Pseudomonadota</taxon>
        <taxon>Alphaproteobacteria</taxon>
        <taxon>Hyphomicrobiales</taxon>
        <taxon>Pleomorphomonadaceae</taxon>
        <taxon>Methylobrevis</taxon>
    </lineage>
</organism>
<dbReference type="Proteomes" id="UP000631694">
    <property type="component" value="Unassembled WGS sequence"/>
</dbReference>
<feature type="domain" description="DUF1989" evidence="1">
    <location>
        <begin position="36"/>
        <end position="201"/>
    </location>
</feature>
<protein>
    <submittedName>
        <fullName evidence="2">DUF1989 domain-containing protein</fullName>
    </submittedName>
</protein>